<dbReference type="InterPro" id="IPR041685">
    <property type="entry name" value="AAA_GajA/Old/RecF-like"/>
</dbReference>
<evidence type="ECO:0000313" key="4">
    <source>
        <dbReference type="Proteomes" id="UP000662783"/>
    </source>
</evidence>
<dbReference type="PANTHER" id="PTHR43581:SF4">
    <property type="entry name" value="ATP_GTP PHOSPHATASE"/>
    <property type="match status" value="1"/>
</dbReference>
<dbReference type="SUPFAM" id="SSF52540">
    <property type="entry name" value="P-loop containing nucleoside triphosphate hydrolases"/>
    <property type="match status" value="1"/>
</dbReference>
<dbReference type="InterPro" id="IPR034139">
    <property type="entry name" value="TOPRIM_OLD"/>
</dbReference>
<proteinExistence type="predicted"/>
<dbReference type="InterPro" id="IPR051396">
    <property type="entry name" value="Bact_Antivir_Def_Nuclease"/>
</dbReference>
<dbReference type="PANTHER" id="PTHR43581">
    <property type="entry name" value="ATP/GTP PHOSPHATASE"/>
    <property type="match status" value="1"/>
</dbReference>
<dbReference type="Gene3D" id="3.40.50.300">
    <property type="entry name" value="P-loop containing nucleotide triphosphate hydrolases"/>
    <property type="match status" value="1"/>
</dbReference>
<dbReference type="InterPro" id="IPR027417">
    <property type="entry name" value="P-loop_NTPase"/>
</dbReference>
<organism evidence="3 4">
    <name type="scientific">Fulvivirga lutea</name>
    <dbReference type="NCBI Taxonomy" id="2810512"/>
    <lineage>
        <taxon>Bacteria</taxon>
        <taxon>Pseudomonadati</taxon>
        <taxon>Bacteroidota</taxon>
        <taxon>Cytophagia</taxon>
        <taxon>Cytophagales</taxon>
        <taxon>Fulvivirgaceae</taxon>
        <taxon>Fulvivirga</taxon>
    </lineage>
</organism>
<dbReference type="Pfam" id="PF13175">
    <property type="entry name" value="AAA_15"/>
    <property type="match status" value="1"/>
</dbReference>
<feature type="domain" description="Endonuclease GajA/Old nuclease/RecF-like AAA" evidence="1">
    <location>
        <begin position="1"/>
        <end position="328"/>
    </location>
</feature>
<gene>
    <name evidence="3" type="ORF">JR347_06095</name>
</gene>
<keyword evidence="4" id="KW-1185">Reference proteome</keyword>
<dbReference type="EMBL" id="CP070608">
    <property type="protein sequence ID" value="QSE98647.1"/>
    <property type="molecule type" value="Genomic_DNA"/>
</dbReference>
<accession>A0A974WK23</accession>
<evidence type="ECO:0000259" key="1">
    <source>
        <dbReference type="Pfam" id="PF13175"/>
    </source>
</evidence>
<sequence length="597" mass="68459">MKLTQIEIEDFKSIKKLRWKLDQKMICLVGQNESGKSNLIEVLQFIKPSTIEDLRYEVHTRRSSDRYVHNELPLIKAIYHLDSEVKKDLEFKLKPHNPNGKSLSKFTSFVVESAQNEDEFSLNYFLSENDELDIRDIAQNQTQIDECIKIIEDKLTEIRILKDSELGTFTATLANIKSSVAAGTSLFKLMQLTDVRDFAKIPSAIPQLRNYLRGVNNRLNNRFVQKYYSQDPSVRFEIIHDSGSLYLEIHDNTDAQYTIEERSDGFKYFFGLLIEVATLGGRSNNVIFVLDEPGAKLHPSGQRDLLRYFEELSLNFGIIYTTHSPFLINRLYPNRVRVIEKNKTAGTLFKEKGFSKNWRPLRSALGLTLSDSFYYSDKALIVEGPEDIIYISALIDYYNQTNKVQVNTDLFSIIDAGGEGNLPAMVQIMIDEERPTTVLMDSDSQGTYNRIDKKKKGLKSGMLVVTQINDFKKDAVSIEDLLPSKLLVTAFNSCLKELKEEGSLKLVEDKNESIDEKRLTSFSRYKNDLAPFVKSNFSNPNKTDDEWERERVPISKVGIARHFEIHLNKCLAENVDIKSPESLRLIKTLIEKLGLKP</sequence>
<evidence type="ECO:0000313" key="3">
    <source>
        <dbReference type="EMBL" id="QSE98647.1"/>
    </source>
</evidence>
<feature type="domain" description="OLD protein-like TOPRIM" evidence="2">
    <location>
        <begin position="375"/>
        <end position="443"/>
    </location>
</feature>
<name>A0A974WK23_9BACT</name>
<dbReference type="AlphaFoldDB" id="A0A974WK23"/>
<dbReference type="Pfam" id="PF20469">
    <property type="entry name" value="OLD-like_TOPRIM"/>
    <property type="match status" value="1"/>
</dbReference>
<reference evidence="3" key="1">
    <citation type="submission" date="2021-02" db="EMBL/GenBank/DDBJ databases">
        <title>Fulvivirga sp. S481 isolated from sea water.</title>
        <authorList>
            <person name="Bae S.S."/>
            <person name="Baek K."/>
        </authorList>
    </citation>
    <scope>NUCLEOTIDE SEQUENCE</scope>
    <source>
        <strain evidence="3">S481</strain>
    </source>
</reference>
<dbReference type="KEGG" id="fuv:JR347_06095"/>
<evidence type="ECO:0000259" key="2">
    <source>
        <dbReference type="Pfam" id="PF20469"/>
    </source>
</evidence>
<protein>
    <submittedName>
        <fullName evidence="3">AAA family ATPase</fullName>
    </submittedName>
</protein>
<dbReference type="Proteomes" id="UP000662783">
    <property type="component" value="Chromosome"/>
</dbReference>
<dbReference type="RefSeq" id="WP_205723161.1">
    <property type="nucleotide sequence ID" value="NZ_CP070608.1"/>
</dbReference>